<evidence type="ECO:0000256" key="2">
    <source>
        <dbReference type="ARBA" id="ARBA00011233"/>
    </source>
</evidence>
<dbReference type="InterPro" id="IPR023614">
    <property type="entry name" value="Porin_dom_sf"/>
</dbReference>
<sequence length="414" mass="43354">MQYLQLPIAELEEQRHRLLLACSDSHKSTEISYMKKTLLAAALLAGFATAGVAQAETSVTLYGILDTGYGYQNYKYDHNGADITAKSSGLRDGTFNGSRWGLKGAEDLGDGLRAIFQVEAHVNLGGSGGAAHSGFNRQSFVGLSSDNWGTFTMGRQYSAGVDTFLVPNGVNLGDADKVFGSTGLGEGTRVENSFKYVTPDMSGFKAVLMYGTDNDGGTTVGRNTNGSAFANRGSRVSAGVLYANGPIAAGASYDRQSQTGAIGSATDLDAATSWQINGSYDFEVVKLGLAYGQDRHGKLGWNGAAGGLTGVAVPAALALGNNFKSNNYHVGLSAPVGGGTLYAGWNYSTSNLDDAVADGGWGDAAGNISTYQVNYFYPLSKRTGVYTYASYGKNLGYVKDLKGTEAGVGINHKF</sequence>
<dbReference type="GO" id="GO:0009279">
    <property type="term" value="C:cell outer membrane"/>
    <property type="evidence" value="ECO:0007669"/>
    <property type="project" value="UniProtKB-SubCell"/>
</dbReference>
<dbReference type="EMBL" id="CP158264">
    <property type="protein sequence ID" value="XDJ73560.1"/>
    <property type="molecule type" value="Genomic_DNA"/>
</dbReference>
<evidence type="ECO:0000313" key="16">
    <source>
        <dbReference type="EMBL" id="XDJ73560.1"/>
    </source>
</evidence>
<dbReference type="PANTHER" id="PTHR34501">
    <property type="entry name" value="PROTEIN YDDL-RELATED"/>
    <property type="match status" value="1"/>
</dbReference>
<dbReference type="EMBL" id="CP158261">
    <property type="protein sequence ID" value="XDJ65440.1"/>
    <property type="molecule type" value="Genomic_DNA"/>
</dbReference>
<comment type="subunit">
    <text evidence="2">Homotrimer.</text>
</comment>
<dbReference type="InterPro" id="IPR050298">
    <property type="entry name" value="Gram-neg_bact_OMP"/>
</dbReference>
<evidence type="ECO:0000313" key="15">
    <source>
        <dbReference type="EMBL" id="XDJ65440.1"/>
    </source>
</evidence>
<dbReference type="GeneID" id="93066345"/>
<dbReference type="RefSeq" id="WP_368644404.1">
    <property type="nucleotide sequence ID" value="NZ_CP158256.1"/>
</dbReference>
<organism evidence="13">
    <name type="scientific">Castellaniella ginsengisoli</name>
    <dbReference type="NCBI Taxonomy" id="546114"/>
    <lineage>
        <taxon>Bacteria</taxon>
        <taxon>Pseudomonadati</taxon>
        <taxon>Pseudomonadota</taxon>
        <taxon>Betaproteobacteria</taxon>
        <taxon>Burkholderiales</taxon>
        <taxon>Alcaligenaceae</taxon>
        <taxon>Castellaniella</taxon>
    </lineage>
</organism>
<reference evidence="13" key="1">
    <citation type="submission" date="2024-05" db="EMBL/GenBank/DDBJ databases">
        <authorList>
            <person name="Luo Y.-C."/>
            <person name="Nicholds J."/>
            <person name="Mortimer T."/>
            <person name="Maboni G."/>
        </authorList>
    </citation>
    <scope>NUCLEOTIDE SEQUENCE</scope>
    <source>
        <strain evidence="17">143751</strain>
        <strain evidence="16">143811</strain>
        <strain evidence="15">145849</strain>
        <strain evidence="14">145850</strain>
        <strain evidence="13">150221</strain>
        <strain evidence="12">150964</strain>
    </source>
</reference>
<dbReference type="EMBL" id="CP158257">
    <property type="protein sequence ID" value="XDJ56052.1"/>
    <property type="molecule type" value="Genomic_DNA"/>
</dbReference>
<protein>
    <submittedName>
        <fullName evidence="13">Porin</fullName>
    </submittedName>
</protein>
<evidence type="ECO:0000256" key="3">
    <source>
        <dbReference type="ARBA" id="ARBA00022448"/>
    </source>
</evidence>
<name>A0AB39DL86_9BURK</name>
<accession>A0AB39DL86</accession>
<dbReference type="EMBL" id="CP158266">
    <property type="protein sequence ID" value="XDJ83862.1"/>
    <property type="molecule type" value="Genomic_DNA"/>
</dbReference>
<dbReference type="InterPro" id="IPR002299">
    <property type="entry name" value="Porin_Neis"/>
</dbReference>
<dbReference type="GO" id="GO:0034220">
    <property type="term" value="P:monoatomic ion transmembrane transport"/>
    <property type="evidence" value="ECO:0007669"/>
    <property type="project" value="InterPro"/>
</dbReference>
<evidence type="ECO:0000256" key="1">
    <source>
        <dbReference type="ARBA" id="ARBA00004571"/>
    </source>
</evidence>
<evidence type="ECO:0000259" key="11">
    <source>
        <dbReference type="Pfam" id="PF13609"/>
    </source>
</evidence>
<evidence type="ECO:0000313" key="17">
    <source>
        <dbReference type="EMBL" id="XDJ83862.1"/>
    </source>
</evidence>
<feature type="domain" description="Porin" evidence="11">
    <location>
        <begin position="40"/>
        <end position="394"/>
    </location>
</feature>
<comment type="subcellular location">
    <subcellularLocation>
        <location evidence="1">Cell outer membrane</location>
        <topology evidence="1">Multi-pass membrane protein</topology>
    </subcellularLocation>
</comment>
<proteinExistence type="predicted"/>
<gene>
    <name evidence="15" type="ORF">ABRY91_08295</name>
    <name evidence="17" type="ORF">ABRY96_06575</name>
    <name evidence="16" type="ORF">ABRY97_07890</name>
    <name evidence="13" type="ORF">ABRZ00_02385</name>
    <name evidence="12" type="ORF">ABRZ01_02745</name>
    <name evidence="14" type="ORF">ABRZ03_05930</name>
</gene>
<dbReference type="AlphaFoldDB" id="A0AB39DL86"/>
<dbReference type="EMBL" id="CP158260">
    <property type="protein sequence ID" value="XDJ64864.1"/>
    <property type="molecule type" value="Genomic_DNA"/>
</dbReference>
<keyword evidence="10" id="KW-0998">Cell outer membrane</keyword>
<evidence type="ECO:0000256" key="6">
    <source>
        <dbReference type="ARBA" id="ARBA00022729"/>
    </source>
</evidence>
<dbReference type="KEGG" id="cgin:ABRZ00_02385"/>
<evidence type="ECO:0000313" key="12">
    <source>
        <dbReference type="EMBL" id="XDJ53439.1"/>
    </source>
</evidence>
<dbReference type="PRINTS" id="PR00182">
    <property type="entry name" value="ECOLNEIPORIN"/>
</dbReference>
<evidence type="ECO:0000256" key="4">
    <source>
        <dbReference type="ARBA" id="ARBA00022452"/>
    </source>
</evidence>
<evidence type="ECO:0000256" key="5">
    <source>
        <dbReference type="ARBA" id="ARBA00022692"/>
    </source>
</evidence>
<keyword evidence="6" id="KW-0732">Signal</keyword>
<keyword evidence="8" id="KW-0626">Porin</keyword>
<evidence type="ECO:0000313" key="14">
    <source>
        <dbReference type="EMBL" id="XDJ64864.1"/>
    </source>
</evidence>
<dbReference type="Pfam" id="PF13609">
    <property type="entry name" value="Porin_4"/>
    <property type="match status" value="1"/>
</dbReference>
<dbReference type="InterPro" id="IPR001702">
    <property type="entry name" value="Porin_Gram-ve"/>
</dbReference>
<evidence type="ECO:0000313" key="13">
    <source>
        <dbReference type="EMBL" id="XDJ56052.1"/>
    </source>
</evidence>
<dbReference type="GO" id="GO:0046930">
    <property type="term" value="C:pore complex"/>
    <property type="evidence" value="ECO:0007669"/>
    <property type="project" value="UniProtKB-KW"/>
</dbReference>
<keyword evidence="3" id="KW-0813">Transport</keyword>
<dbReference type="CDD" id="cd00342">
    <property type="entry name" value="gram_neg_porins"/>
    <property type="match status" value="1"/>
</dbReference>
<keyword evidence="5" id="KW-0812">Transmembrane</keyword>
<evidence type="ECO:0000256" key="9">
    <source>
        <dbReference type="ARBA" id="ARBA00023136"/>
    </source>
</evidence>
<keyword evidence="9" id="KW-0472">Membrane</keyword>
<evidence type="ECO:0000256" key="8">
    <source>
        <dbReference type="ARBA" id="ARBA00023114"/>
    </source>
</evidence>
<dbReference type="InterPro" id="IPR033900">
    <property type="entry name" value="Gram_neg_porin_domain"/>
</dbReference>
<dbReference type="PANTHER" id="PTHR34501:SF9">
    <property type="entry name" value="MAJOR OUTER MEMBRANE PROTEIN P.IA"/>
    <property type="match status" value="1"/>
</dbReference>
<dbReference type="PRINTS" id="PR00184">
    <property type="entry name" value="NEISSPPORIN"/>
</dbReference>
<dbReference type="Gene3D" id="2.40.160.10">
    <property type="entry name" value="Porin"/>
    <property type="match status" value="1"/>
</dbReference>
<dbReference type="EMBL" id="CP158256">
    <property type="protein sequence ID" value="XDJ53439.1"/>
    <property type="molecule type" value="Genomic_DNA"/>
</dbReference>
<keyword evidence="7" id="KW-0406">Ion transport</keyword>
<evidence type="ECO:0000256" key="10">
    <source>
        <dbReference type="ARBA" id="ARBA00023237"/>
    </source>
</evidence>
<evidence type="ECO:0000256" key="7">
    <source>
        <dbReference type="ARBA" id="ARBA00023065"/>
    </source>
</evidence>
<dbReference type="SUPFAM" id="SSF56935">
    <property type="entry name" value="Porins"/>
    <property type="match status" value="1"/>
</dbReference>
<keyword evidence="4" id="KW-1134">Transmembrane beta strand</keyword>
<dbReference type="GO" id="GO:0015288">
    <property type="term" value="F:porin activity"/>
    <property type="evidence" value="ECO:0007669"/>
    <property type="project" value="UniProtKB-KW"/>
</dbReference>